<dbReference type="OrthoDB" id="198857at2759"/>
<dbReference type="GO" id="GO:0005524">
    <property type="term" value="F:ATP binding"/>
    <property type="evidence" value="ECO:0007669"/>
    <property type="project" value="UniProtKB-KW"/>
</dbReference>
<protein>
    <recommendedName>
        <fullName evidence="2">Cytoplasmic tRNA 2-thiolation protein 1</fullName>
        <ecNumber evidence="2">2.7.7.-</ecNumber>
    </recommendedName>
    <alternativeName>
        <fullName evidence="2">Cytoplasmic tRNA adenylyltransferase 1</fullName>
    </alternativeName>
</protein>
<comment type="similarity">
    <text evidence="2">Belongs to the TtcA family. CTU1/NCS6/ATPBD3 subfamily.</text>
</comment>
<dbReference type="EC" id="2.7.7.-" evidence="2"/>
<dbReference type="InterPro" id="IPR056369">
    <property type="entry name" value="CTU1-like_ATP-bd"/>
</dbReference>
<dbReference type="PIRSF" id="PIRSF004976">
    <property type="entry name" value="ATPase_YdaO"/>
    <property type="match status" value="1"/>
</dbReference>
<dbReference type="GeneID" id="15807060"/>
<dbReference type="InterPro" id="IPR014729">
    <property type="entry name" value="Rossmann-like_a/b/a_fold"/>
</dbReference>
<dbReference type="STRING" id="1537102.L0AXE9"/>
<keyword evidence="1 2" id="KW-0808">Transferase</keyword>
<dbReference type="EMBL" id="CP001669">
    <property type="protein sequence ID" value="AFZ79903.1"/>
    <property type="molecule type" value="Genomic_DNA"/>
</dbReference>
<dbReference type="InterPro" id="IPR035107">
    <property type="entry name" value="tRNA_thiolation_TtcA_Ctu1"/>
</dbReference>
<evidence type="ECO:0000256" key="3">
    <source>
        <dbReference type="PIRSR" id="PIRSR004976-51"/>
    </source>
</evidence>
<feature type="binding site" evidence="3">
    <location>
        <position position="87"/>
    </location>
    <ligand>
        <name>ATP</name>
        <dbReference type="ChEBI" id="CHEBI:30616"/>
    </ligand>
</feature>
<dbReference type="GO" id="GO:0000049">
    <property type="term" value="F:tRNA binding"/>
    <property type="evidence" value="ECO:0007669"/>
    <property type="project" value="UniProtKB-UniRule"/>
</dbReference>
<dbReference type="GO" id="GO:0002143">
    <property type="term" value="P:tRNA wobble position uridine thiolation"/>
    <property type="evidence" value="ECO:0007669"/>
    <property type="project" value="TreeGrafter"/>
</dbReference>
<evidence type="ECO:0000259" key="5">
    <source>
        <dbReference type="Pfam" id="PF01171"/>
    </source>
</evidence>
<comment type="function">
    <text evidence="2">Plays a central role in 2-thiolation of mcm(5)S(2)U at tRNA wobble positions of tRNA(Lys), tRNA(Glu) and tRNA(Gln). Directly binds tRNAs and probably acts by catalyzing adenylation of tRNAs, an intermediate required for 2-thiolation. It is unclear whether it acts as a sulfurtransferase that transfers sulfur from thiocarboxylated URM1 onto the uridine of tRNAs at wobble position.</text>
</comment>
<evidence type="ECO:0000256" key="4">
    <source>
        <dbReference type="SAM" id="MobiDB-lite"/>
    </source>
</evidence>
<dbReference type="eggNOG" id="KOG2840">
    <property type="taxonomic scope" value="Eukaryota"/>
</dbReference>
<feature type="binding site" evidence="3">
    <location>
        <position position="170"/>
    </location>
    <ligand>
        <name>ATP</name>
        <dbReference type="ChEBI" id="CHEBI:30616"/>
    </ligand>
</feature>
<keyword evidence="3" id="KW-0067">ATP-binding</keyword>
<keyword evidence="7" id="KW-1185">Reference proteome</keyword>
<evidence type="ECO:0000313" key="7">
    <source>
        <dbReference type="Proteomes" id="UP000031512"/>
    </source>
</evidence>
<dbReference type="UniPathway" id="UPA00988"/>
<sequence length="355" mass="39486">MLQCSLCGSRPAVVRRSASGEPNCKDCFIDSFESDVYDYIRDKKLIEDGDKVCIGVSGGKDSSVLLHVLWSLQRRFQCNWELCLLAIDEGIKGYRDHSLTVVDAIQARYGLELKILNFMDAFGYSMDKVVGLIGKKNNCTVCGTFRRQMLEVGARLLRANVLCTGHNADDMAETVLLNIFRGDVYKLAKASQLKDGLPGEAPDGADTEHCSERSQKTGTPFRRIKPLLYSFEKEIVLYARFQSLDYFSTECIYSPEAYRGYMRTFIKNLELIEPRIILNIIKAGSMLYADYAPIDGSKGVCVDCGVVGVKDLCKACSIVRKLDTLVGETGNTNDGCAQKPAKAILSDRGFKLNYD</sequence>
<proteinExistence type="inferred from homology"/>
<feature type="binding site" evidence="3">
    <location>
        <position position="165"/>
    </location>
    <ligand>
        <name>ATP</name>
        <dbReference type="ChEBI" id="CHEBI:30616"/>
    </ligand>
</feature>
<feature type="binding site" evidence="3">
    <location>
        <begin position="55"/>
        <end position="57"/>
    </location>
    <ligand>
        <name>ATP</name>
        <dbReference type="ChEBI" id="CHEBI:30616"/>
    </ligand>
</feature>
<dbReference type="Gene3D" id="3.40.50.620">
    <property type="entry name" value="HUPs"/>
    <property type="match status" value="1"/>
</dbReference>
<keyword evidence="2" id="KW-0694">RNA-binding</keyword>
<dbReference type="AlphaFoldDB" id="L0AXE9"/>
<dbReference type="PANTHER" id="PTHR11807">
    <property type="entry name" value="ATPASES OF THE PP SUPERFAMILY-RELATED"/>
    <property type="match status" value="1"/>
</dbReference>
<dbReference type="HAMAP" id="MF_03053">
    <property type="entry name" value="CTU1"/>
    <property type="match status" value="1"/>
</dbReference>
<dbReference type="Proteomes" id="UP000031512">
    <property type="component" value="Chromosome 1"/>
</dbReference>
<dbReference type="GO" id="GO:0002144">
    <property type="term" value="C:cytosolic tRNA wobble base thiouridylase complex"/>
    <property type="evidence" value="ECO:0007669"/>
    <property type="project" value="TreeGrafter"/>
</dbReference>
<feature type="compositionally biased region" description="Basic and acidic residues" evidence="4">
    <location>
        <begin position="206"/>
        <end position="215"/>
    </location>
</feature>
<name>L0AXE9_THEEQ</name>
<gene>
    <name evidence="6" type="ORF">BEWA_027520</name>
</gene>
<dbReference type="InterPro" id="IPR011063">
    <property type="entry name" value="TilS/TtcA_N"/>
</dbReference>
<dbReference type="InterPro" id="IPR020554">
    <property type="entry name" value="UPF0021_CS"/>
</dbReference>
<dbReference type="SUPFAM" id="SSF52402">
    <property type="entry name" value="Adenine nucleotide alpha hydrolases-like"/>
    <property type="match status" value="1"/>
</dbReference>
<evidence type="ECO:0000256" key="1">
    <source>
        <dbReference type="ARBA" id="ARBA00022679"/>
    </source>
</evidence>
<reference evidence="6 7" key="1">
    <citation type="journal article" date="2012" name="BMC Genomics">
        <title>Comparative genomic analysis and phylogenetic position of Theileria equi.</title>
        <authorList>
            <person name="Kappmeyer L.S."/>
            <person name="Thiagarajan M."/>
            <person name="Herndon D.R."/>
            <person name="Ramsay J.D."/>
            <person name="Caler E."/>
            <person name="Djikeng A."/>
            <person name="Gillespie J.J."/>
            <person name="Lau A.O."/>
            <person name="Roalson E.H."/>
            <person name="Silva J.C."/>
            <person name="Silva M.G."/>
            <person name="Suarez C.E."/>
            <person name="Ueti M.W."/>
            <person name="Nene V.M."/>
            <person name="Mealey R.H."/>
            <person name="Knowles D.P."/>
            <person name="Brayton K.A."/>
        </authorList>
    </citation>
    <scope>NUCLEOTIDE SEQUENCE [LARGE SCALE GENOMIC DNA]</scope>
    <source>
        <strain evidence="6 7">WA</strain>
    </source>
</reference>
<dbReference type="Pfam" id="PF01171">
    <property type="entry name" value="ATP_bind_3"/>
    <property type="match status" value="1"/>
</dbReference>
<dbReference type="PROSITE" id="PS01263">
    <property type="entry name" value="UPF0021"/>
    <property type="match status" value="1"/>
</dbReference>
<organism evidence="6 7">
    <name type="scientific">Theileria equi strain WA</name>
    <dbReference type="NCBI Taxonomy" id="1537102"/>
    <lineage>
        <taxon>Eukaryota</taxon>
        <taxon>Sar</taxon>
        <taxon>Alveolata</taxon>
        <taxon>Apicomplexa</taxon>
        <taxon>Aconoidasida</taxon>
        <taxon>Piroplasmida</taxon>
        <taxon>Theileriidae</taxon>
        <taxon>Theileria</taxon>
    </lineage>
</organism>
<dbReference type="VEuPathDB" id="PiroplasmaDB:BEWA_027520"/>
<evidence type="ECO:0000256" key="2">
    <source>
        <dbReference type="HAMAP-Rule" id="MF_03053"/>
    </source>
</evidence>
<feature type="region of interest" description="Disordered" evidence="4">
    <location>
        <begin position="196"/>
        <end position="217"/>
    </location>
</feature>
<evidence type="ECO:0000313" key="6">
    <source>
        <dbReference type="EMBL" id="AFZ79903.1"/>
    </source>
</evidence>
<dbReference type="GO" id="GO:0032447">
    <property type="term" value="P:protein urmylation"/>
    <property type="evidence" value="ECO:0007669"/>
    <property type="project" value="UniProtKB-UniRule"/>
</dbReference>
<feature type="binding site" evidence="3">
    <location>
        <position position="61"/>
    </location>
    <ligand>
        <name>ATP</name>
        <dbReference type="ChEBI" id="CHEBI:30616"/>
    </ligand>
</feature>
<dbReference type="GO" id="GO:0016779">
    <property type="term" value="F:nucleotidyltransferase activity"/>
    <property type="evidence" value="ECO:0007669"/>
    <property type="project" value="UniProtKB-UniRule"/>
</dbReference>
<dbReference type="GO" id="GO:0005739">
    <property type="term" value="C:mitochondrion"/>
    <property type="evidence" value="ECO:0007669"/>
    <property type="project" value="TreeGrafter"/>
</dbReference>
<dbReference type="PANTHER" id="PTHR11807:SF12">
    <property type="entry name" value="CYTOPLASMIC TRNA 2-THIOLATION PROTEIN 1"/>
    <property type="match status" value="1"/>
</dbReference>
<comment type="pathway">
    <text evidence="2">tRNA modification; 5-methoxycarbonylmethyl-2-thiouridine-tRNA biosynthesis.</text>
</comment>
<keyword evidence="2" id="KW-0820">tRNA-binding</keyword>
<dbReference type="RefSeq" id="XP_004829569.1">
    <property type="nucleotide sequence ID" value="XM_004829512.1"/>
</dbReference>
<comment type="subcellular location">
    <subcellularLocation>
        <location evidence="2">Cytoplasm</location>
    </subcellularLocation>
</comment>
<keyword evidence="2" id="KW-0819">tRNA processing</keyword>
<keyword evidence="2" id="KW-0963">Cytoplasm</keyword>
<dbReference type="InterPro" id="IPR000541">
    <property type="entry name" value="Ncs6/Tuc1/Ctu1"/>
</dbReference>
<accession>L0AXE9</accession>
<dbReference type="KEGG" id="beq:BEWA_027520"/>
<dbReference type="CDD" id="cd01713">
    <property type="entry name" value="CTU1-like"/>
    <property type="match status" value="1"/>
</dbReference>
<feature type="domain" description="tRNA(Ile)-lysidine/2-thiocytidine synthase N-terminal" evidence="5">
    <location>
        <begin position="51"/>
        <end position="263"/>
    </location>
</feature>
<keyword evidence="3" id="KW-0547">Nucleotide-binding</keyword>